<dbReference type="GO" id="GO:0071507">
    <property type="term" value="P:pheromone response MAPK cascade"/>
    <property type="evidence" value="ECO:0007669"/>
    <property type="project" value="EnsemblFungi"/>
</dbReference>
<dbReference type="Pfam" id="PF00615">
    <property type="entry name" value="RGS"/>
    <property type="match status" value="1"/>
</dbReference>
<evidence type="ECO:0000313" key="4">
    <source>
        <dbReference type="JaponicusDB" id="SJAG_00990"/>
    </source>
</evidence>
<dbReference type="PANTHER" id="PTHR10845:SF192">
    <property type="entry name" value="DOUBLE HIT, ISOFORM B"/>
    <property type="match status" value="1"/>
</dbReference>
<dbReference type="GO" id="GO:0005737">
    <property type="term" value="C:cytoplasm"/>
    <property type="evidence" value="ECO:0007669"/>
    <property type="project" value="EnsemblFungi"/>
</dbReference>
<dbReference type="Proteomes" id="UP000001744">
    <property type="component" value="Unassembled WGS sequence"/>
</dbReference>
<dbReference type="eggNOG" id="KOG3589">
    <property type="taxonomic scope" value="Eukaryota"/>
</dbReference>
<gene>
    <name evidence="4" type="primary">rgs1</name>
    <name evidence="3" type="ORF">SJAG_00990</name>
</gene>
<dbReference type="PANTHER" id="PTHR10845">
    <property type="entry name" value="REGULATOR OF G PROTEIN SIGNALING"/>
    <property type="match status" value="1"/>
</dbReference>
<protein>
    <submittedName>
        <fullName evidence="3">Regulator-G-protein signaling Rgs1</fullName>
    </submittedName>
</protein>
<dbReference type="SMART" id="SM00049">
    <property type="entry name" value="DEP"/>
    <property type="match status" value="2"/>
</dbReference>
<dbReference type="PRINTS" id="PR01301">
    <property type="entry name" value="RGSPROTEIN"/>
</dbReference>
<dbReference type="InterPro" id="IPR000591">
    <property type="entry name" value="DEP_dom"/>
</dbReference>
<dbReference type="InterPro" id="IPR044926">
    <property type="entry name" value="RGS_subdomain_2"/>
</dbReference>
<dbReference type="Pfam" id="PF25889">
    <property type="entry name" value="WHD_Fungal_DR"/>
    <property type="match status" value="1"/>
</dbReference>
<dbReference type="GO" id="GO:0005634">
    <property type="term" value="C:nucleus"/>
    <property type="evidence" value="ECO:0007669"/>
    <property type="project" value="EnsemblFungi"/>
</dbReference>
<dbReference type="OMA" id="CANNDDR"/>
<sequence>MARRSSCGLPRLFSHTVMEEPTVPRKLESKHQKSTRFMQLTYVGRPFSKDFLELFGAMIVSTPFSSHRMYFKTFENTCTLKQLLFTLENLQLNLVHRIDGDANGTGKIIKSTTKFSVPKKVAKCLCQMFLNARLITSVSDAYARKLTSEKTLLRLTRKGASVVDQFIQQNAVKDYPFPAQMLKDPLILVPINRMQDTDLVYRDETLIQTLLQRMLGNRPLLEDGLDSRRVIVYERADTSVRGQKRLQYELYGIDVMEWLMNNTMLLDWTELQDIANDFLLYGLLEHERPTSQTMVFSYHKGTSYIITASGIEVLGWHQFGKAKRIAKLIQELRKTKSNVEIVEQILKMPNLHTSFYEFALHNYCEENARFYEDTRDFQECCQVALREKDETLLRECFTQAYRIYNCYLSVNAPNRLNIPDEIYRRVVAHMARAMEDDSMAEWVEGVHILFAEVREHVTDLMAGDSLMKFLEQNESKEDE</sequence>
<dbReference type="JaponicusDB" id="SJAG_00990">
    <property type="gene designation" value="rgs1"/>
</dbReference>
<dbReference type="InterPro" id="IPR036305">
    <property type="entry name" value="RGS_sf"/>
</dbReference>
<evidence type="ECO:0000313" key="3">
    <source>
        <dbReference type="EMBL" id="EEB05963.1"/>
    </source>
</evidence>
<dbReference type="RefSeq" id="XP_002172256.1">
    <property type="nucleotide sequence ID" value="XM_002172220.2"/>
</dbReference>
<evidence type="ECO:0000259" key="2">
    <source>
        <dbReference type="PROSITE" id="PS50186"/>
    </source>
</evidence>
<dbReference type="SMART" id="SM00315">
    <property type="entry name" value="RGS"/>
    <property type="match status" value="1"/>
</dbReference>
<feature type="domain" description="RGS" evidence="1">
    <location>
        <begin position="341"/>
        <end position="473"/>
    </location>
</feature>
<evidence type="ECO:0000259" key="1">
    <source>
        <dbReference type="PROSITE" id="PS50132"/>
    </source>
</evidence>
<dbReference type="PROSITE" id="PS50186">
    <property type="entry name" value="DEP"/>
    <property type="match status" value="1"/>
</dbReference>
<dbReference type="STRING" id="402676.B6JX62"/>
<dbReference type="HOGENOM" id="CLU_567611_0_0_1"/>
<feature type="domain" description="DEP" evidence="2">
    <location>
        <begin position="221"/>
        <end position="308"/>
    </location>
</feature>
<dbReference type="GO" id="GO:0090029">
    <property type="term" value="P:negative regulation of pheromone-dependent signal transduction involved in conjugation with cellular fusion"/>
    <property type="evidence" value="ECO:0007669"/>
    <property type="project" value="EnsemblFungi"/>
</dbReference>
<dbReference type="EMBL" id="KE651166">
    <property type="protein sequence ID" value="EEB05963.1"/>
    <property type="molecule type" value="Genomic_DNA"/>
</dbReference>
<dbReference type="InterPro" id="IPR016137">
    <property type="entry name" value="RGS"/>
</dbReference>
<reference evidence="3 5" key="1">
    <citation type="journal article" date="2011" name="Science">
        <title>Comparative functional genomics of the fission yeasts.</title>
        <authorList>
            <person name="Rhind N."/>
            <person name="Chen Z."/>
            <person name="Yassour M."/>
            <person name="Thompson D.A."/>
            <person name="Haas B.J."/>
            <person name="Habib N."/>
            <person name="Wapinski I."/>
            <person name="Roy S."/>
            <person name="Lin M.F."/>
            <person name="Heiman D.I."/>
            <person name="Young S.K."/>
            <person name="Furuya K."/>
            <person name="Guo Y."/>
            <person name="Pidoux A."/>
            <person name="Chen H.M."/>
            <person name="Robbertse B."/>
            <person name="Goldberg J.M."/>
            <person name="Aoki K."/>
            <person name="Bayne E.H."/>
            <person name="Berlin A.M."/>
            <person name="Desjardins C.A."/>
            <person name="Dobbs E."/>
            <person name="Dukaj L."/>
            <person name="Fan L."/>
            <person name="FitzGerald M.G."/>
            <person name="French C."/>
            <person name="Gujja S."/>
            <person name="Hansen K."/>
            <person name="Keifenheim D."/>
            <person name="Levin J.Z."/>
            <person name="Mosher R.A."/>
            <person name="Mueller C.A."/>
            <person name="Pfiffner J."/>
            <person name="Priest M."/>
            <person name="Russ C."/>
            <person name="Smialowska A."/>
            <person name="Swoboda P."/>
            <person name="Sykes S.M."/>
            <person name="Vaughn M."/>
            <person name="Vengrova S."/>
            <person name="Yoder R."/>
            <person name="Zeng Q."/>
            <person name="Allshire R."/>
            <person name="Baulcombe D."/>
            <person name="Birren B.W."/>
            <person name="Brown W."/>
            <person name="Ekwall K."/>
            <person name="Kellis M."/>
            <person name="Leatherwood J."/>
            <person name="Levin H."/>
            <person name="Margalit H."/>
            <person name="Martienssen R."/>
            <person name="Nieduszynski C.A."/>
            <person name="Spatafora J.W."/>
            <person name="Friedman N."/>
            <person name="Dalgaard J.Z."/>
            <person name="Baumann P."/>
            <person name="Niki H."/>
            <person name="Regev A."/>
            <person name="Nusbaum C."/>
        </authorList>
    </citation>
    <scope>NUCLEOTIDE SEQUENCE [LARGE SCALE GENOMIC DNA]</scope>
    <source>
        <strain evidence="5">yFS275 / FY16936</strain>
    </source>
</reference>
<dbReference type="SUPFAM" id="SSF48097">
    <property type="entry name" value="Regulator of G-protein signaling, RGS"/>
    <property type="match status" value="1"/>
</dbReference>
<proteinExistence type="predicted"/>
<accession>B6JX62</accession>
<dbReference type="VEuPathDB" id="FungiDB:SJAG_00990"/>
<dbReference type="OrthoDB" id="196547at2759"/>
<dbReference type="InterPro" id="IPR058855">
    <property type="entry name" value="RGS1/SST2-like_Fungal-DR"/>
</dbReference>
<dbReference type="Gene3D" id="1.10.167.10">
    <property type="entry name" value="Regulator of G-protein Signalling 4, domain 2"/>
    <property type="match status" value="1"/>
</dbReference>
<dbReference type="CDD" id="cd08708">
    <property type="entry name" value="RGS_FLBA"/>
    <property type="match status" value="1"/>
</dbReference>
<name>B6JX62_SCHJY</name>
<organism evidence="3 5">
    <name type="scientific">Schizosaccharomyces japonicus (strain yFS275 / FY16936)</name>
    <name type="common">Fission yeast</name>
    <dbReference type="NCBI Taxonomy" id="402676"/>
    <lineage>
        <taxon>Eukaryota</taxon>
        <taxon>Fungi</taxon>
        <taxon>Dikarya</taxon>
        <taxon>Ascomycota</taxon>
        <taxon>Taphrinomycotina</taxon>
        <taxon>Schizosaccharomycetes</taxon>
        <taxon>Schizosaccharomycetales</taxon>
        <taxon>Schizosaccharomycetaceae</taxon>
        <taxon>Schizosaccharomyces</taxon>
    </lineage>
</organism>
<keyword evidence="5" id="KW-1185">Reference proteome</keyword>
<dbReference type="AlphaFoldDB" id="B6JX62"/>
<dbReference type="GeneID" id="7050860"/>
<dbReference type="PROSITE" id="PS50132">
    <property type="entry name" value="RGS"/>
    <property type="match status" value="1"/>
</dbReference>
<evidence type="ECO:0000313" key="5">
    <source>
        <dbReference type="Proteomes" id="UP000001744"/>
    </source>
</evidence>